<keyword evidence="3" id="KW-1185">Reference proteome</keyword>
<organism evidence="2 3">
    <name type="scientific">Solea senegalensis</name>
    <name type="common">Senegalese sole</name>
    <dbReference type="NCBI Taxonomy" id="28829"/>
    <lineage>
        <taxon>Eukaryota</taxon>
        <taxon>Metazoa</taxon>
        <taxon>Chordata</taxon>
        <taxon>Craniata</taxon>
        <taxon>Vertebrata</taxon>
        <taxon>Euteleostomi</taxon>
        <taxon>Actinopterygii</taxon>
        <taxon>Neopterygii</taxon>
        <taxon>Teleostei</taxon>
        <taxon>Neoteleostei</taxon>
        <taxon>Acanthomorphata</taxon>
        <taxon>Carangaria</taxon>
        <taxon>Pleuronectiformes</taxon>
        <taxon>Pleuronectoidei</taxon>
        <taxon>Soleidae</taxon>
        <taxon>Solea</taxon>
    </lineage>
</organism>
<protein>
    <submittedName>
        <fullName evidence="2">Uncharacterized protein</fullName>
    </submittedName>
</protein>
<accession>A0AAV6PSN0</accession>
<gene>
    <name evidence="2" type="ORF">JOB18_012541</name>
</gene>
<feature type="region of interest" description="Disordered" evidence="1">
    <location>
        <begin position="100"/>
        <end position="121"/>
    </location>
</feature>
<dbReference type="Proteomes" id="UP000693946">
    <property type="component" value="Linkage Group LG9"/>
</dbReference>
<comment type="caution">
    <text evidence="2">The sequence shown here is derived from an EMBL/GenBank/DDBJ whole genome shotgun (WGS) entry which is preliminary data.</text>
</comment>
<evidence type="ECO:0000313" key="3">
    <source>
        <dbReference type="Proteomes" id="UP000693946"/>
    </source>
</evidence>
<dbReference type="EMBL" id="JAGKHQ010000021">
    <property type="protein sequence ID" value="KAG7474563.1"/>
    <property type="molecule type" value="Genomic_DNA"/>
</dbReference>
<evidence type="ECO:0000256" key="1">
    <source>
        <dbReference type="SAM" id="MobiDB-lite"/>
    </source>
</evidence>
<evidence type="ECO:0000313" key="2">
    <source>
        <dbReference type="EMBL" id="KAG7474563.1"/>
    </source>
</evidence>
<name>A0AAV6PSN0_SOLSE</name>
<proteinExistence type="predicted"/>
<sequence length="121" mass="13380">MITAHTVYDPPSQTVVNKEWDVVRPCSWSYWNSPVCEQMRLQPHGADSGIIRAQRETKEDDIEGRLPSLLPLLDHTHSLRSNASTASSSPSHALFLSGAAAAGHGHRSGKRTTYNFREKGI</sequence>
<dbReference type="AlphaFoldDB" id="A0AAV6PSN0"/>
<reference evidence="2 3" key="1">
    <citation type="journal article" date="2021" name="Sci. Rep.">
        <title>Chromosome anchoring in Senegalese sole (Solea senegalensis) reveals sex-associated markers and genome rearrangements in flatfish.</title>
        <authorList>
            <person name="Guerrero-Cozar I."/>
            <person name="Gomez-Garrido J."/>
            <person name="Berbel C."/>
            <person name="Martinez-Blanch J.F."/>
            <person name="Alioto T."/>
            <person name="Claros M.G."/>
            <person name="Gagnaire P.A."/>
            <person name="Manchado M."/>
        </authorList>
    </citation>
    <scope>NUCLEOTIDE SEQUENCE [LARGE SCALE GENOMIC DNA]</scope>
    <source>
        <strain evidence="2">Sse05_10M</strain>
    </source>
</reference>